<dbReference type="Proteomes" id="UP000835052">
    <property type="component" value="Unassembled WGS sequence"/>
</dbReference>
<dbReference type="Gene3D" id="3.30.750.70">
    <property type="entry name" value="4-hydroxybutyrate coenzyme like domains"/>
    <property type="match status" value="1"/>
</dbReference>
<feature type="domain" description="Acetyl-CoA hydrolase/transferase C-terminal" evidence="5">
    <location>
        <begin position="631"/>
        <end position="785"/>
    </location>
</feature>
<dbReference type="OrthoDB" id="10250396at2759"/>
<dbReference type="InterPro" id="IPR037171">
    <property type="entry name" value="NagB/RpiA_transferase-like"/>
</dbReference>
<evidence type="ECO:0000259" key="5">
    <source>
        <dbReference type="Pfam" id="PF13336"/>
    </source>
</evidence>
<keyword evidence="3" id="KW-0812">Transmembrane</keyword>
<evidence type="ECO:0008006" key="8">
    <source>
        <dbReference type="Google" id="ProtNLM"/>
    </source>
</evidence>
<feature type="region of interest" description="Disordered" evidence="2">
    <location>
        <begin position="310"/>
        <end position="332"/>
    </location>
</feature>
<dbReference type="GO" id="GO:0005739">
    <property type="term" value="C:mitochondrion"/>
    <property type="evidence" value="ECO:0007669"/>
    <property type="project" value="TreeGrafter"/>
</dbReference>
<keyword evidence="3" id="KW-1133">Transmembrane helix</keyword>
<feature type="transmembrane region" description="Helical" evidence="3">
    <location>
        <begin position="150"/>
        <end position="170"/>
    </location>
</feature>
<dbReference type="InterPro" id="IPR046433">
    <property type="entry name" value="ActCoA_hydro"/>
</dbReference>
<accession>A0A8S1HJD9</accession>
<evidence type="ECO:0000256" key="1">
    <source>
        <dbReference type="ARBA" id="ARBA00009632"/>
    </source>
</evidence>
<dbReference type="InterPro" id="IPR026888">
    <property type="entry name" value="AcetylCoA_hyd_C"/>
</dbReference>
<organism evidence="6 7">
    <name type="scientific">Caenorhabditis auriculariae</name>
    <dbReference type="NCBI Taxonomy" id="2777116"/>
    <lineage>
        <taxon>Eukaryota</taxon>
        <taxon>Metazoa</taxon>
        <taxon>Ecdysozoa</taxon>
        <taxon>Nematoda</taxon>
        <taxon>Chromadorea</taxon>
        <taxon>Rhabditida</taxon>
        <taxon>Rhabditina</taxon>
        <taxon>Rhabditomorpha</taxon>
        <taxon>Rhabditoidea</taxon>
        <taxon>Rhabditidae</taxon>
        <taxon>Peloderinae</taxon>
        <taxon>Caenorhabditis</taxon>
    </lineage>
</organism>
<keyword evidence="3" id="KW-0472">Membrane</keyword>
<proteinExistence type="inferred from homology"/>
<feature type="transmembrane region" description="Helical" evidence="3">
    <location>
        <begin position="43"/>
        <end position="63"/>
    </location>
</feature>
<dbReference type="Pfam" id="PF02550">
    <property type="entry name" value="AcetylCoA_hydro"/>
    <property type="match status" value="1"/>
</dbReference>
<evidence type="ECO:0000256" key="2">
    <source>
        <dbReference type="SAM" id="MobiDB-lite"/>
    </source>
</evidence>
<dbReference type="InterPro" id="IPR003702">
    <property type="entry name" value="ActCoA_hydro_N"/>
</dbReference>
<dbReference type="Pfam" id="PF13336">
    <property type="entry name" value="AcetylCoA_hyd_C"/>
    <property type="match status" value="1"/>
</dbReference>
<dbReference type="Gene3D" id="3.40.1080.20">
    <property type="entry name" value="Acetyl-CoA hydrolase/transferase C-terminal domain"/>
    <property type="match status" value="1"/>
</dbReference>
<feature type="compositionally biased region" description="Low complexity" evidence="2">
    <location>
        <begin position="310"/>
        <end position="330"/>
    </location>
</feature>
<dbReference type="SUPFAM" id="SSF100950">
    <property type="entry name" value="NagB/RpiA/CoA transferase-like"/>
    <property type="match status" value="2"/>
</dbReference>
<evidence type="ECO:0000313" key="7">
    <source>
        <dbReference type="Proteomes" id="UP000835052"/>
    </source>
</evidence>
<dbReference type="GO" id="GO:0008775">
    <property type="term" value="F:acetate CoA-transferase activity"/>
    <property type="evidence" value="ECO:0007669"/>
    <property type="project" value="InterPro"/>
</dbReference>
<feature type="domain" description="Acetyl-CoA hydrolase/transferase N-terminal" evidence="4">
    <location>
        <begin position="365"/>
        <end position="527"/>
    </location>
</feature>
<evidence type="ECO:0000256" key="3">
    <source>
        <dbReference type="SAM" id="Phobius"/>
    </source>
</evidence>
<dbReference type="Gene3D" id="3.40.1080.10">
    <property type="entry name" value="Glutaconate Coenzyme A-transferase"/>
    <property type="match status" value="1"/>
</dbReference>
<feature type="transmembrane region" description="Helical" evidence="3">
    <location>
        <begin position="69"/>
        <end position="90"/>
    </location>
</feature>
<feature type="transmembrane region" description="Helical" evidence="3">
    <location>
        <begin position="203"/>
        <end position="220"/>
    </location>
</feature>
<gene>
    <name evidence="6" type="ORF">CAUJ_LOCUS11753</name>
</gene>
<protein>
    <recommendedName>
        <fullName evidence="8">Acetyl-CoA hydrolase</fullName>
    </recommendedName>
</protein>
<dbReference type="GO" id="GO:0006083">
    <property type="term" value="P:acetate metabolic process"/>
    <property type="evidence" value="ECO:0007669"/>
    <property type="project" value="InterPro"/>
</dbReference>
<feature type="transmembrane region" description="Helical" evidence="3">
    <location>
        <begin position="111"/>
        <end position="130"/>
    </location>
</feature>
<keyword evidence="7" id="KW-1185">Reference proteome</keyword>
<sequence length="795" mass="87486">MSEEVVLLVTALSALGGYINFAFLKATKRTALIPKPAKKLLRFVSSLQIVLCCCNVVSVVGRWRLGNPPLTTCYVVVLEGCQAAVFWILVDRLVFCTSRNAREKSSGTYYFFIRMVVVVHCIIAAWALMYFHHTLTESDQHYFGNFWFDIYHGGLLLAGFVILIVMGRIISQAEQRAKLLGGLKNDARIQSFRSQGLFLKRSCLPLFFCWATILGHQTLFRLLPDFDEPTRITLDGVVASIPPLYFPLSIVIFDRNLKGDFFSNLLICRKTRNAHKQSKVQVITTRESQESIIANLKMIGILSEFEGAAPETTTTSSIPPPSRGSRGSVSATLRPKPNRVPVIVKPVSIDNRLAVPKLGVNPPVVSADEAVSFIQSNTDVYIHNHAATPTELLQALCRRVDDADLSDIRTTHIILAGELPFTAAKYHGRIRANPLFICAGTRKSNFQFLGHADYTTMFLSDVPKAYLSGKINVDVALITVSPPDERGFCSMGVDVDCSLAAATSAKHIIALVNPSMPRTLGHSIVHQSNFKCLVKTERPIYARSSVEEPNDVEKRIGKIIAENLVDNGATLQLGIGAIPDSALLAMNGHKNLGVHTEMFSDGVIELMDKGVINNSQKSFMPGKVVSCFAFGTRKFYETVNENPEFYFAPCDFTNNIDVIRANSKMTSINSCLEIDLTGQIASDAIGPTFFSGFGGQVDFMTATPLAHDGLGKAVIAMPSRTTKGKTKIVPFLSQGSGVVTTRGHARYVATEHGIAELWGKSMRQRAFELIQIAHADDREQLEKDAFQRLKCMPSP</sequence>
<dbReference type="PANTHER" id="PTHR21432:SF13">
    <property type="entry name" value="ACETYL-COA HYDROLASE"/>
    <property type="match status" value="1"/>
</dbReference>
<comment type="similarity">
    <text evidence="1">Belongs to the acetyl-CoA hydrolase/transferase family.</text>
</comment>
<evidence type="ECO:0000313" key="6">
    <source>
        <dbReference type="EMBL" id="CAD6195835.1"/>
    </source>
</evidence>
<dbReference type="AlphaFoldDB" id="A0A8S1HJD9"/>
<comment type="caution">
    <text evidence="6">The sequence shown here is derived from an EMBL/GenBank/DDBJ whole genome shotgun (WGS) entry which is preliminary data.</text>
</comment>
<name>A0A8S1HJD9_9PELO</name>
<dbReference type="PANTHER" id="PTHR21432">
    <property type="entry name" value="ACETYL-COA HYDROLASE-RELATED"/>
    <property type="match status" value="1"/>
</dbReference>
<reference evidence="6" key="1">
    <citation type="submission" date="2020-10" db="EMBL/GenBank/DDBJ databases">
        <authorList>
            <person name="Kikuchi T."/>
        </authorList>
    </citation>
    <scope>NUCLEOTIDE SEQUENCE</scope>
    <source>
        <strain evidence="6">NKZ352</strain>
    </source>
</reference>
<dbReference type="InterPro" id="IPR038460">
    <property type="entry name" value="AcetylCoA_hyd_C_sf"/>
</dbReference>
<feature type="transmembrane region" description="Helical" evidence="3">
    <location>
        <begin position="6"/>
        <end position="23"/>
    </location>
</feature>
<evidence type="ECO:0000259" key="4">
    <source>
        <dbReference type="Pfam" id="PF02550"/>
    </source>
</evidence>
<dbReference type="EMBL" id="CAJGYM010000061">
    <property type="protein sequence ID" value="CAD6195835.1"/>
    <property type="molecule type" value="Genomic_DNA"/>
</dbReference>